<evidence type="ECO:0000256" key="5">
    <source>
        <dbReference type="SAM" id="MobiDB-lite"/>
    </source>
</evidence>
<dbReference type="STRING" id="303518.ENSPNYP00000017865"/>
<name>A0A3B4G4S3_9CICH</name>
<dbReference type="PANTHER" id="PTHR14215:SF2">
    <property type="entry name" value="MITOCHONDRIAL FISSION REGULATOR 2"/>
    <property type="match status" value="1"/>
</dbReference>
<feature type="region of interest" description="Disordered" evidence="5">
    <location>
        <begin position="138"/>
        <end position="177"/>
    </location>
</feature>
<evidence type="ECO:0000256" key="1">
    <source>
        <dbReference type="ARBA" id="ARBA00004173"/>
    </source>
</evidence>
<dbReference type="GO" id="GO:0009060">
    <property type="term" value="P:aerobic respiration"/>
    <property type="evidence" value="ECO:0007669"/>
    <property type="project" value="UniProtKB-UniRule"/>
</dbReference>
<dbReference type="Pfam" id="PF05308">
    <property type="entry name" value="Mito_fiss_reg"/>
    <property type="match status" value="1"/>
</dbReference>
<dbReference type="InterPro" id="IPR007972">
    <property type="entry name" value="Mtfr1"/>
</dbReference>
<comment type="subcellular location">
    <subcellularLocation>
        <location evidence="1 4">Mitochondrion</location>
    </subcellularLocation>
</comment>
<accession>A0A3B4G4S3</accession>
<dbReference type="Ensembl" id="ENSPNYT00000018307.1">
    <property type="protein sequence ID" value="ENSPNYP00000017865.1"/>
    <property type="gene ID" value="ENSPNYG00000013503.1"/>
</dbReference>
<protein>
    <recommendedName>
        <fullName evidence="4">Mitochondrial fission regulator</fullName>
    </recommendedName>
</protein>
<feature type="region of interest" description="Disordered" evidence="5">
    <location>
        <begin position="94"/>
        <end position="114"/>
    </location>
</feature>
<organism evidence="6">
    <name type="scientific">Pundamilia nyererei</name>
    <dbReference type="NCBI Taxonomy" id="303518"/>
    <lineage>
        <taxon>Eukaryota</taxon>
        <taxon>Metazoa</taxon>
        <taxon>Chordata</taxon>
        <taxon>Craniata</taxon>
        <taxon>Vertebrata</taxon>
        <taxon>Euteleostomi</taxon>
        <taxon>Actinopterygii</taxon>
        <taxon>Neopterygii</taxon>
        <taxon>Teleostei</taxon>
        <taxon>Neoteleostei</taxon>
        <taxon>Acanthomorphata</taxon>
        <taxon>Ovalentaria</taxon>
        <taxon>Cichlomorphae</taxon>
        <taxon>Cichliformes</taxon>
        <taxon>Cichlidae</taxon>
        <taxon>African cichlids</taxon>
        <taxon>Pseudocrenilabrinae</taxon>
        <taxon>Haplochromini</taxon>
        <taxon>Pundamilia</taxon>
    </lineage>
</organism>
<evidence type="ECO:0000256" key="4">
    <source>
        <dbReference type="RuleBase" id="RU369053"/>
    </source>
</evidence>
<evidence type="ECO:0000256" key="2">
    <source>
        <dbReference type="ARBA" id="ARBA00005807"/>
    </source>
</evidence>
<dbReference type="GO" id="GO:0005739">
    <property type="term" value="C:mitochondrion"/>
    <property type="evidence" value="ECO:0007669"/>
    <property type="project" value="UniProtKB-SubCell"/>
</dbReference>
<reference evidence="6" key="1">
    <citation type="submission" date="2023-09" db="UniProtKB">
        <authorList>
            <consortium name="Ensembl"/>
        </authorList>
    </citation>
    <scope>IDENTIFICATION</scope>
</reference>
<evidence type="ECO:0000313" key="6">
    <source>
        <dbReference type="Ensembl" id="ENSPNYP00000017865.1"/>
    </source>
</evidence>
<proteinExistence type="inferred from homology"/>
<keyword evidence="3 4" id="KW-0496">Mitochondrion</keyword>
<comment type="function">
    <text evidence="4">Plays a role in mitochondrial aerobic respiration. Regulates mitochondrial organization and fission.</text>
</comment>
<dbReference type="GeneTree" id="ENSGT00950000183215"/>
<sequence length="177" mass="19703">MSLAEDVLYVLRIVLEYFGVPPDVLVPVWNSPLCGQYRSIVRMIGSNLPLTPTPRVQFQVLYNLHHEYIEPIVGTPAIPSFADVMWVFEDEGDSCAKTRSPGGTPINRGRSKGGTALLNDPAALIAEALKKKFTHLRHNTSSDKENSLELSPFGSPESPKVPHPPRRSRGHRHLLHH</sequence>
<dbReference type="GO" id="GO:0000266">
    <property type="term" value="P:mitochondrial fission"/>
    <property type="evidence" value="ECO:0007669"/>
    <property type="project" value="UniProtKB-UniRule"/>
</dbReference>
<dbReference type="AlphaFoldDB" id="A0A3B4G4S3"/>
<feature type="compositionally biased region" description="Basic residues" evidence="5">
    <location>
        <begin position="163"/>
        <end position="177"/>
    </location>
</feature>
<evidence type="ECO:0000256" key="3">
    <source>
        <dbReference type="ARBA" id="ARBA00023128"/>
    </source>
</evidence>
<comment type="similarity">
    <text evidence="2 4">Belongs to the MTFR1 family.</text>
</comment>
<dbReference type="PANTHER" id="PTHR14215">
    <property type="entry name" value="PROTEIN OF UNKNOWN FUNCTION DUF729"/>
    <property type="match status" value="1"/>
</dbReference>